<organism evidence="4 5">
    <name type="scientific">Nocardia mexicana</name>
    <dbReference type="NCBI Taxonomy" id="279262"/>
    <lineage>
        <taxon>Bacteria</taxon>
        <taxon>Bacillati</taxon>
        <taxon>Actinomycetota</taxon>
        <taxon>Actinomycetes</taxon>
        <taxon>Mycobacteriales</taxon>
        <taxon>Nocardiaceae</taxon>
        <taxon>Nocardia</taxon>
    </lineage>
</organism>
<feature type="transmembrane region" description="Helical" evidence="1">
    <location>
        <begin position="42"/>
        <end position="67"/>
    </location>
</feature>
<feature type="transmembrane region" description="Helical" evidence="1">
    <location>
        <begin position="208"/>
        <end position="234"/>
    </location>
</feature>
<dbReference type="Pfam" id="PF03707">
    <property type="entry name" value="MHYT"/>
    <property type="match status" value="2"/>
</dbReference>
<keyword evidence="5" id="KW-1185">Reference proteome</keyword>
<dbReference type="RefSeq" id="WP_068014874.1">
    <property type="nucleotide sequence ID" value="NZ_QQAZ01000004.1"/>
</dbReference>
<keyword evidence="1" id="KW-0812">Transmembrane</keyword>
<feature type="transmembrane region" description="Helical" evidence="1">
    <location>
        <begin position="79"/>
        <end position="99"/>
    </location>
</feature>
<protein>
    <submittedName>
        <fullName evidence="4">NO-binding membrane sensor protein with MHYT domain</fullName>
    </submittedName>
</protein>
<evidence type="ECO:0000313" key="4">
    <source>
        <dbReference type="EMBL" id="RDI51765.1"/>
    </source>
</evidence>
<proteinExistence type="predicted"/>
<evidence type="ECO:0000256" key="1">
    <source>
        <dbReference type="PROSITE-ProRule" id="PRU00244"/>
    </source>
</evidence>
<dbReference type="PANTHER" id="PTHR35152">
    <property type="entry name" value="DOMAIN SIGNALLING PROTEIN, PUTATIVE (AFU_ORTHOLOGUE AFUA_5G11310)-RELATED"/>
    <property type="match status" value="1"/>
</dbReference>
<reference evidence="4 5" key="1">
    <citation type="submission" date="2018-07" db="EMBL/GenBank/DDBJ databases">
        <title>Genomic Encyclopedia of Type Strains, Phase IV (KMG-IV): sequencing the most valuable type-strain genomes for metagenomic binning, comparative biology and taxonomic classification.</title>
        <authorList>
            <person name="Goeker M."/>
        </authorList>
    </citation>
    <scope>NUCLEOTIDE SEQUENCE [LARGE SCALE GENOMIC DNA]</scope>
    <source>
        <strain evidence="4 5">DSM 44952</strain>
    </source>
</reference>
<keyword evidence="1" id="KW-1133">Transmembrane helix</keyword>
<name>A0A370H740_9NOCA</name>
<dbReference type="InterPro" id="IPR005330">
    <property type="entry name" value="MHYT_dom"/>
</dbReference>
<sequence length="265" mass="27416">MIYFAMGYWVLGLAAGVALIGGVVGLACVRQSTLSVTARFRLVWLTAAAVSLGGVGTWLAVYVTMLGVDVPTGVMHYDVARMVLAAFIAVAAVLGGLLVRGRVRDPKRLAGGVAVMGLGLGLMHFLGMGAIRVQGSVEVNPWASVGATAIALAISFGVLWATARFRPLPVLIGVGALFALAVNALHYVGLAGVDVQVDPAVLPPSGEVLFTLFVPVFAMGTLSLAIPITAILVAPDRSRSARPTVPTPDAPRERSAQRRVPSPVS</sequence>
<comment type="caution">
    <text evidence="4">The sequence shown here is derived from an EMBL/GenBank/DDBJ whole genome shotgun (WGS) entry which is preliminary data.</text>
</comment>
<dbReference type="STRING" id="1210089.GCA_001613165_01285"/>
<evidence type="ECO:0000256" key="2">
    <source>
        <dbReference type="SAM" id="MobiDB-lite"/>
    </source>
</evidence>
<feature type="transmembrane region" description="Helical" evidence="1">
    <location>
        <begin position="168"/>
        <end position="188"/>
    </location>
</feature>
<dbReference type="PANTHER" id="PTHR35152:SF1">
    <property type="entry name" value="DOMAIN SIGNALLING PROTEIN, PUTATIVE (AFU_ORTHOLOGUE AFUA_5G11310)-RELATED"/>
    <property type="match status" value="1"/>
</dbReference>
<feature type="transmembrane region" description="Helical" evidence="1">
    <location>
        <begin position="111"/>
        <end position="130"/>
    </location>
</feature>
<feature type="region of interest" description="Disordered" evidence="2">
    <location>
        <begin position="238"/>
        <end position="265"/>
    </location>
</feature>
<dbReference type="Proteomes" id="UP000255355">
    <property type="component" value="Unassembled WGS sequence"/>
</dbReference>
<evidence type="ECO:0000313" key="5">
    <source>
        <dbReference type="Proteomes" id="UP000255355"/>
    </source>
</evidence>
<feature type="domain" description="MHYT" evidence="3">
    <location>
        <begin position="6"/>
        <end position="196"/>
    </location>
</feature>
<keyword evidence="1" id="KW-0472">Membrane</keyword>
<feature type="transmembrane region" description="Helical" evidence="1">
    <location>
        <begin position="6"/>
        <end position="30"/>
    </location>
</feature>
<dbReference type="GO" id="GO:0016020">
    <property type="term" value="C:membrane"/>
    <property type="evidence" value="ECO:0007669"/>
    <property type="project" value="UniProtKB-UniRule"/>
</dbReference>
<dbReference type="PROSITE" id="PS50924">
    <property type="entry name" value="MHYT"/>
    <property type="match status" value="1"/>
</dbReference>
<feature type="transmembrane region" description="Helical" evidence="1">
    <location>
        <begin position="142"/>
        <end position="161"/>
    </location>
</feature>
<dbReference type="AlphaFoldDB" id="A0A370H740"/>
<dbReference type="OrthoDB" id="3763366at2"/>
<gene>
    <name evidence="4" type="ORF">DFR68_104249</name>
</gene>
<dbReference type="EMBL" id="QQAZ01000004">
    <property type="protein sequence ID" value="RDI51765.1"/>
    <property type="molecule type" value="Genomic_DNA"/>
</dbReference>
<evidence type="ECO:0000259" key="3">
    <source>
        <dbReference type="PROSITE" id="PS50924"/>
    </source>
</evidence>
<accession>A0A370H740</accession>